<feature type="compositionally biased region" description="Polar residues" evidence="1">
    <location>
        <begin position="109"/>
        <end position="122"/>
    </location>
</feature>
<feature type="region of interest" description="Disordered" evidence="1">
    <location>
        <begin position="1"/>
        <end position="24"/>
    </location>
</feature>
<accession>A0A0R3T307</accession>
<dbReference type="OrthoDB" id="10538087at2759"/>
<dbReference type="Proteomes" id="UP000278807">
    <property type="component" value="Unassembled WGS sequence"/>
</dbReference>
<feature type="region of interest" description="Disordered" evidence="1">
    <location>
        <begin position="94"/>
        <end position="157"/>
    </location>
</feature>
<dbReference type="WBParaSite" id="HNAJ_0000136101-mRNA-1">
    <property type="protein sequence ID" value="HNAJ_0000136101-mRNA-1"/>
    <property type="gene ID" value="HNAJ_0000136101"/>
</dbReference>
<evidence type="ECO:0000313" key="4">
    <source>
        <dbReference type="WBParaSite" id="HNAJ_0000136101-mRNA-1"/>
    </source>
</evidence>
<reference evidence="4" key="1">
    <citation type="submission" date="2017-02" db="UniProtKB">
        <authorList>
            <consortium name="WormBaseParasite"/>
        </authorList>
    </citation>
    <scope>IDENTIFICATION</scope>
</reference>
<proteinExistence type="predicted"/>
<name>A0A0R3T307_RODNA</name>
<dbReference type="EMBL" id="UZAE01000519">
    <property type="protein sequence ID" value="VDN97219.1"/>
    <property type="molecule type" value="Genomic_DNA"/>
</dbReference>
<feature type="compositionally biased region" description="Basic residues" evidence="1">
    <location>
        <begin position="1"/>
        <end position="12"/>
    </location>
</feature>
<organism evidence="4">
    <name type="scientific">Rodentolepis nana</name>
    <name type="common">Dwarf tapeworm</name>
    <name type="synonym">Hymenolepis nana</name>
    <dbReference type="NCBI Taxonomy" id="102285"/>
    <lineage>
        <taxon>Eukaryota</taxon>
        <taxon>Metazoa</taxon>
        <taxon>Spiralia</taxon>
        <taxon>Lophotrochozoa</taxon>
        <taxon>Platyhelminthes</taxon>
        <taxon>Cestoda</taxon>
        <taxon>Eucestoda</taxon>
        <taxon>Cyclophyllidea</taxon>
        <taxon>Hymenolepididae</taxon>
        <taxon>Rodentolepis</taxon>
    </lineage>
</organism>
<feature type="compositionally biased region" description="Basic residues" evidence="1">
    <location>
        <begin position="95"/>
        <end position="108"/>
    </location>
</feature>
<evidence type="ECO:0000313" key="3">
    <source>
        <dbReference type="Proteomes" id="UP000278807"/>
    </source>
</evidence>
<feature type="compositionally biased region" description="Polar residues" evidence="1">
    <location>
        <begin position="134"/>
        <end position="144"/>
    </location>
</feature>
<evidence type="ECO:0000256" key="1">
    <source>
        <dbReference type="SAM" id="MobiDB-lite"/>
    </source>
</evidence>
<evidence type="ECO:0000313" key="2">
    <source>
        <dbReference type="EMBL" id="VDN97219.1"/>
    </source>
</evidence>
<reference evidence="2 3" key="2">
    <citation type="submission" date="2018-11" db="EMBL/GenBank/DDBJ databases">
        <authorList>
            <consortium name="Pathogen Informatics"/>
        </authorList>
    </citation>
    <scope>NUCLEOTIDE SEQUENCE [LARGE SCALE GENOMIC DNA]</scope>
</reference>
<sequence>MDSRRGACKKHDRPAIQYNPDTTGLDSRGRKLRWSGDISKIQVNLNKIFVKNAISIAPTLNIYQASSISLDCSSRDDRTDESFEDTFAKLQISKEHRRKRQKRVHKVKTSSNCHWKPTSSVQGEDADDGETESEQSTLMPSTSKLEGHCKKNDFDEDDFDRRIMFV</sequence>
<protein>
    <submittedName>
        <fullName evidence="4">Protein TSSC4</fullName>
    </submittedName>
</protein>
<gene>
    <name evidence="2" type="ORF">HNAJ_LOCUS1360</name>
</gene>
<dbReference type="AlphaFoldDB" id="A0A0R3T307"/>
<keyword evidence="3" id="KW-1185">Reference proteome</keyword>
<feature type="compositionally biased region" description="Basic and acidic residues" evidence="1">
    <location>
        <begin position="145"/>
        <end position="157"/>
    </location>
</feature>
<feature type="compositionally biased region" description="Acidic residues" evidence="1">
    <location>
        <begin position="124"/>
        <end position="133"/>
    </location>
</feature>